<sequence length="324" mass="34210">MSVDILAVGEPLLEFNTRIDGARPIQDDDAFTVGYGGDTSNFAVAAARSGARAGYVTRIGDDDFGAALVRMWEREGVGTDHVVREAGGRTGIYFVSRTEAESRFVYYRADSPASRLAPQDIPVDAVSRARLVHLSGITQAISPSACDAGFHAMELARRAGALVSYDPNLRPALWPAERARAVIMRAVELCDIALPNLTEGRALTGADDPRDVLAAFVRRGPSIVVLKMGAEGALVAHEGTVTRIDPHPVRQVDPTGAGDTFDGAFAARLLDGEPVPEAARYAAVAAALTTTGPGAVTPIPRRGTVDAALAGGHRPVQPSRPIRR</sequence>
<dbReference type="GO" id="GO:0006974">
    <property type="term" value="P:DNA damage response"/>
    <property type="evidence" value="ECO:0007669"/>
    <property type="project" value="TreeGrafter"/>
</dbReference>
<name>A0A7K1KYE2_9ACTN</name>
<evidence type="ECO:0000256" key="2">
    <source>
        <dbReference type="ARBA" id="ARBA00022679"/>
    </source>
</evidence>
<dbReference type="GO" id="GO:0006000">
    <property type="term" value="P:fructose metabolic process"/>
    <property type="evidence" value="ECO:0007669"/>
    <property type="project" value="UniProtKB-ARBA"/>
</dbReference>
<dbReference type="InterPro" id="IPR002173">
    <property type="entry name" value="Carboh/pur_kinase_PfkB_CS"/>
</dbReference>
<reference evidence="6 7" key="1">
    <citation type="submission" date="2019-11" db="EMBL/GenBank/DDBJ databases">
        <authorList>
            <person name="Cao P."/>
        </authorList>
    </citation>
    <scope>NUCLEOTIDE SEQUENCE [LARGE SCALE GENOMIC DNA]</scope>
    <source>
        <strain evidence="6 7">NEAU-AAG5</strain>
    </source>
</reference>
<dbReference type="GO" id="GO:0005829">
    <property type="term" value="C:cytosol"/>
    <property type="evidence" value="ECO:0007669"/>
    <property type="project" value="TreeGrafter"/>
</dbReference>
<comment type="similarity">
    <text evidence="1 4">Belongs to the carbohydrate kinase PfkB family.</text>
</comment>
<dbReference type="EMBL" id="WOFH01000004">
    <property type="protein sequence ID" value="MUN37228.1"/>
    <property type="molecule type" value="Genomic_DNA"/>
</dbReference>
<dbReference type="Proteomes" id="UP000432015">
    <property type="component" value="Unassembled WGS sequence"/>
</dbReference>
<gene>
    <name evidence="6" type="ORF">GNZ18_11525</name>
</gene>
<accession>A0A7K1KYE2</accession>
<evidence type="ECO:0000256" key="3">
    <source>
        <dbReference type="ARBA" id="ARBA00022777"/>
    </source>
</evidence>
<dbReference type="PRINTS" id="PR00990">
    <property type="entry name" value="RIBOKINASE"/>
</dbReference>
<dbReference type="Pfam" id="PF00294">
    <property type="entry name" value="PfkB"/>
    <property type="match status" value="1"/>
</dbReference>
<keyword evidence="2 4" id="KW-0808">Transferase</keyword>
<dbReference type="InterPro" id="IPR029056">
    <property type="entry name" value="Ribokinase-like"/>
</dbReference>
<dbReference type="GO" id="GO:0019698">
    <property type="term" value="P:D-galacturonate catabolic process"/>
    <property type="evidence" value="ECO:0007669"/>
    <property type="project" value="TreeGrafter"/>
</dbReference>
<dbReference type="PROSITE" id="PS00584">
    <property type="entry name" value="PFKB_KINASES_2"/>
    <property type="match status" value="1"/>
</dbReference>
<dbReference type="Gene3D" id="3.40.1190.20">
    <property type="match status" value="1"/>
</dbReference>
<dbReference type="SUPFAM" id="SSF53613">
    <property type="entry name" value="Ribokinase-like"/>
    <property type="match status" value="1"/>
</dbReference>
<dbReference type="InterPro" id="IPR050306">
    <property type="entry name" value="PfkB_Carbo_kinase"/>
</dbReference>
<dbReference type="GO" id="GO:0008673">
    <property type="term" value="F:2-dehydro-3-deoxygluconokinase activity"/>
    <property type="evidence" value="ECO:0007669"/>
    <property type="project" value="TreeGrafter"/>
</dbReference>
<dbReference type="InterPro" id="IPR011611">
    <property type="entry name" value="PfkB_dom"/>
</dbReference>
<evidence type="ECO:0000256" key="4">
    <source>
        <dbReference type="RuleBase" id="RU003704"/>
    </source>
</evidence>
<evidence type="ECO:0000259" key="5">
    <source>
        <dbReference type="Pfam" id="PF00294"/>
    </source>
</evidence>
<protein>
    <submittedName>
        <fullName evidence="6">Sugar kinase</fullName>
    </submittedName>
</protein>
<feature type="domain" description="Carbohydrate kinase PfkB" evidence="5">
    <location>
        <begin position="24"/>
        <end position="300"/>
    </location>
</feature>
<evidence type="ECO:0000313" key="6">
    <source>
        <dbReference type="EMBL" id="MUN37228.1"/>
    </source>
</evidence>
<dbReference type="PANTHER" id="PTHR43085:SF15">
    <property type="entry name" value="2-DEHYDRO-3-DEOXYGLUCONOKINASE"/>
    <property type="match status" value="1"/>
</dbReference>
<keyword evidence="3 4" id="KW-0418">Kinase</keyword>
<dbReference type="CDD" id="cd01166">
    <property type="entry name" value="KdgK"/>
    <property type="match status" value="1"/>
</dbReference>
<keyword evidence="7" id="KW-1185">Reference proteome</keyword>
<dbReference type="AlphaFoldDB" id="A0A7K1KYE2"/>
<evidence type="ECO:0000256" key="1">
    <source>
        <dbReference type="ARBA" id="ARBA00010688"/>
    </source>
</evidence>
<dbReference type="PANTHER" id="PTHR43085">
    <property type="entry name" value="HEXOKINASE FAMILY MEMBER"/>
    <property type="match status" value="1"/>
</dbReference>
<comment type="caution">
    <text evidence="6">The sequence shown here is derived from an EMBL/GenBank/DDBJ whole genome shotgun (WGS) entry which is preliminary data.</text>
</comment>
<organism evidence="6 7">
    <name type="scientific">Actinomadura litoris</name>
    <dbReference type="NCBI Taxonomy" id="2678616"/>
    <lineage>
        <taxon>Bacteria</taxon>
        <taxon>Bacillati</taxon>
        <taxon>Actinomycetota</taxon>
        <taxon>Actinomycetes</taxon>
        <taxon>Streptosporangiales</taxon>
        <taxon>Thermomonosporaceae</taxon>
        <taxon>Actinomadura</taxon>
    </lineage>
</organism>
<proteinExistence type="inferred from homology"/>
<evidence type="ECO:0000313" key="7">
    <source>
        <dbReference type="Proteomes" id="UP000432015"/>
    </source>
</evidence>
<dbReference type="GO" id="GO:0042840">
    <property type="term" value="P:D-glucuronate catabolic process"/>
    <property type="evidence" value="ECO:0007669"/>
    <property type="project" value="TreeGrafter"/>
</dbReference>
<dbReference type="GO" id="GO:0008865">
    <property type="term" value="F:fructokinase activity"/>
    <property type="evidence" value="ECO:0007669"/>
    <property type="project" value="UniProtKB-ARBA"/>
</dbReference>
<dbReference type="InterPro" id="IPR002139">
    <property type="entry name" value="Ribo/fructo_kinase"/>
</dbReference>